<dbReference type="Gene3D" id="4.10.240.10">
    <property type="entry name" value="Zn(2)-C6 fungal-type DNA-binding domain"/>
    <property type="match status" value="1"/>
</dbReference>
<keyword evidence="5" id="KW-1185">Reference proteome</keyword>
<dbReference type="SUPFAM" id="SSF57701">
    <property type="entry name" value="Zn2/Cys6 DNA-binding domain"/>
    <property type="match status" value="1"/>
</dbReference>
<dbReference type="SMART" id="SM00066">
    <property type="entry name" value="GAL4"/>
    <property type="match status" value="1"/>
</dbReference>
<evidence type="ECO:0000259" key="3">
    <source>
        <dbReference type="PROSITE" id="PS50048"/>
    </source>
</evidence>
<dbReference type="InterPro" id="IPR001138">
    <property type="entry name" value="Zn2Cys6_DnaBD"/>
</dbReference>
<gene>
    <name evidence="4" type="ORF">M438DRAFT_283393</name>
</gene>
<dbReference type="HOGENOM" id="CLU_024934_5_2_1"/>
<name>A0A074X2T2_AURPU</name>
<dbReference type="InterPro" id="IPR053157">
    <property type="entry name" value="Sterol_Uptake_Regulator"/>
</dbReference>
<dbReference type="PROSITE" id="PS00463">
    <property type="entry name" value="ZN2_CY6_FUNGAL_1"/>
    <property type="match status" value="1"/>
</dbReference>
<dbReference type="GeneID" id="40743687"/>
<feature type="compositionally biased region" description="Polar residues" evidence="2">
    <location>
        <begin position="51"/>
        <end position="64"/>
    </location>
</feature>
<reference evidence="4 5" key="1">
    <citation type="journal article" date="2014" name="BMC Genomics">
        <title>Genome sequencing of four Aureobasidium pullulans varieties: biotechnological potential, stress tolerance, and description of new species.</title>
        <authorList>
            <person name="Gostin Ar C."/>
            <person name="Ohm R.A."/>
            <person name="Kogej T."/>
            <person name="Sonjak S."/>
            <person name="Turk M."/>
            <person name="Zajc J."/>
            <person name="Zalar P."/>
            <person name="Grube M."/>
            <person name="Sun H."/>
            <person name="Han J."/>
            <person name="Sharma A."/>
            <person name="Chiniquy J."/>
            <person name="Ngan C.Y."/>
            <person name="Lipzen A."/>
            <person name="Barry K."/>
            <person name="Grigoriev I.V."/>
            <person name="Gunde-Cimerman N."/>
        </authorList>
    </citation>
    <scope>NUCLEOTIDE SEQUENCE [LARGE SCALE GENOMIC DNA]</scope>
    <source>
        <strain evidence="4 5">EXF-150</strain>
    </source>
</reference>
<dbReference type="AlphaFoldDB" id="A0A074X2T2"/>
<sequence>MKRAPHRKSRAGCAQCKKIHIKCNEIKPRCGRCDRLGLECEYRPDPATLKPESSISSVNSTSRPVSPIPPTLSVTSQQPLCMLDLELYHHFVFTYSSSMRSDKAHREEVGRKVVDISHQHSYVLHNCLALSALHLFKQNRTKTELWERACYLQGIAIEQVQPILINMTQDDSIAALIFASNTAAFSRAEYMLNPHQLQDNTDPIDKIIESFQLSRGINMVAAKYWPYLKHTWINSNIPDLVDDQEEEMRNSLKDKFTTYPSINALALGQEDPERSKVALQTVDKTFRYIAHLMDDGYNYPTLIYLVDAWSVTLPTVYREMLEERKPVALVILAYYAVLISLTPEVWHLDGWPTLLINRIADILGLEWSEFLRWPQEIIFGGDRSHQTAPKASLIDRTN</sequence>
<dbReference type="CDD" id="cd00067">
    <property type="entry name" value="GAL4"/>
    <property type="match status" value="1"/>
</dbReference>
<dbReference type="RefSeq" id="XP_029755865.1">
    <property type="nucleotide sequence ID" value="XM_029901381.1"/>
</dbReference>
<evidence type="ECO:0000313" key="5">
    <source>
        <dbReference type="Proteomes" id="UP000030706"/>
    </source>
</evidence>
<dbReference type="GO" id="GO:0001228">
    <property type="term" value="F:DNA-binding transcription activator activity, RNA polymerase II-specific"/>
    <property type="evidence" value="ECO:0007669"/>
    <property type="project" value="TreeGrafter"/>
</dbReference>
<dbReference type="PROSITE" id="PS50048">
    <property type="entry name" value="ZN2_CY6_FUNGAL_2"/>
    <property type="match status" value="1"/>
</dbReference>
<dbReference type="GO" id="GO:0008270">
    <property type="term" value="F:zinc ion binding"/>
    <property type="evidence" value="ECO:0007669"/>
    <property type="project" value="InterPro"/>
</dbReference>
<dbReference type="Proteomes" id="UP000030706">
    <property type="component" value="Unassembled WGS sequence"/>
</dbReference>
<organism evidence="4 5">
    <name type="scientific">Aureobasidium pullulans EXF-150</name>
    <dbReference type="NCBI Taxonomy" id="1043002"/>
    <lineage>
        <taxon>Eukaryota</taxon>
        <taxon>Fungi</taxon>
        <taxon>Dikarya</taxon>
        <taxon>Ascomycota</taxon>
        <taxon>Pezizomycotina</taxon>
        <taxon>Dothideomycetes</taxon>
        <taxon>Dothideomycetidae</taxon>
        <taxon>Dothideales</taxon>
        <taxon>Saccotheciaceae</taxon>
        <taxon>Aureobasidium</taxon>
    </lineage>
</organism>
<keyword evidence="1" id="KW-0539">Nucleus</keyword>
<dbReference type="PANTHER" id="PTHR47784:SF5">
    <property type="entry name" value="STEROL UPTAKE CONTROL PROTEIN 2"/>
    <property type="match status" value="1"/>
</dbReference>
<evidence type="ECO:0000256" key="2">
    <source>
        <dbReference type="SAM" id="MobiDB-lite"/>
    </source>
</evidence>
<protein>
    <recommendedName>
        <fullName evidence="3">Zn(2)-C6 fungal-type domain-containing protein</fullName>
    </recommendedName>
</protein>
<proteinExistence type="predicted"/>
<accession>A0A074X2T2</accession>
<evidence type="ECO:0000256" key="1">
    <source>
        <dbReference type="ARBA" id="ARBA00023242"/>
    </source>
</evidence>
<dbReference type="OrthoDB" id="3546279at2759"/>
<feature type="domain" description="Zn(2)-C6 fungal-type" evidence="3">
    <location>
        <begin position="12"/>
        <end position="42"/>
    </location>
</feature>
<dbReference type="Pfam" id="PF00172">
    <property type="entry name" value="Zn_clus"/>
    <property type="match status" value="1"/>
</dbReference>
<dbReference type="EMBL" id="KL585004">
    <property type="protein sequence ID" value="KEQ79678.1"/>
    <property type="molecule type" value="Genomic_DNA"/>
</dbReference>
<feature type="region of interest" description="Disordered" evidence="2">
    <location>
        <begin position="49"/>
        <end position="69"/>
    </location>
</feature>
<dbReference type="PANTHER" id="PTHR47784">
    <property type="entry name" value="STEROL UPTAKE CONTROL PROTEIN 2"/>
    <property type="match status" value="1"/>
</dbReference>
<dbReference type="STRING" id="1043002.A0A074X2T2"/>
<dbReference type="InterPro" id="IPR036864">
    <property type="entry name" value="Zn2-C6_fun-type_DNA-bd_sf"/>
</dbReference>
<evidence type="ECO:0000313" key="4">
    <source>
        <dbReference type="EMBL" id="KEQ79678.1"/>
    </source>
</evidence>